<protein>
    <recommendedName>
        <fullName evidence="4">Bromo domain-containing protein</fullName>
    </recommendedName>
</protein>
<name>A0A060X7V4_ONCMY</name>
<dbReference type="Pfam" id="PF00439">
    <property type="entry name" value="Bromodomain"/>
    <property type="match status" value="1"/>
</dbReference>
<reference evidence="5" key="2">
    <citation type="submission" date="2014-03" db="EMBL/GenBank/DDBJ databases">
        <authorList>
            <person name="Genoscope - CEA"/>
        </authorList>
    </citation>
    <scope>NUCLEOTIDE SEQUENCE</scope>
</reference>
<dbReference type="AlphaFoldDB" id="A0A060X7V4"/>
<dbReference type="InterPro" id="IPR036427">
    <property type="entry name" value="Bromodomain-like_sf"/>
</dbReference>
<dbReference type="Gene3D" id="1.20.920.10">
    <property type="entry name" value="Bromodomain-like"/>
    <property type="match status" value="1"/>
</dbReference>
<dbReference type="PRINTS" id="PR00503">
    <property type="entry name" value="BROMODOMAIN"/>
</dbReference>
<sequence>MKGRKMKSKKVETEKEVPPVAVPSFPPQRLNTILNRVSMQKKKVFVELALNYWTLKRQARYGIPLIRRLQSSQQSHQKTYAAQPVSQLVMHYGPPVSATIHVPWLKESEEESRALKEQLKEWHRLRHDLERARLLLELIRKREKLKREEMKMQQSLLEVQLTPFSILLRSVLEQLQERDQSNIFAHPVDIKEVPDYLDHIRNPMDFATMRKRIDDQAYSNLND</sequence>
<accession>A0A060X7V4</accession>
<dbReference type="Proteomes" id="UP000193380">
    <property type="component" value="Unassembled WGS sequence"/>
</dbReference>
<dbReference type="STRING" id="8022.A0A060X7V4"/>
<dbReference type="InterPro" id="IPR001487">
    <property type="entry name" value="Bromodomain"/>
</dbReference>
<organism evidence="5 6">
    <name type="scientific">Oncorhynchus mykiss</name>
    <name type="common">Rainbow trout</name>
    <name type="synonym">Salmo gairdneri</name>
    <dbReference type="NCBI Taxonomy" id="8022"/>
    <lineage>
        <taxon>Eukaryota</taxon>
        <taxon>Metazoa</taxon>
        <taxon>Chordata</taxon>
        <taxon>Craniata</taxon>
        <taxon>Vertebrata</taxon>
        <taxon>Euteleostomi</taxon>
        <taxon>Actinopterygii</taxon>
        <taxon>Neopterygii</taxon>
        <taxon>Teleostei</taxon>
        <taxon>Protacanthopterygii</taxon>
        <taxon>Salmoniformes</taxon>
        <taxon>Salmonidae</taxon>
        <taxon>Salmoninae</taxon>
        <taxon>Oncorhynchus</taxon>
    </lineage>
</organism>
<dbReference type="PANTHER" id="PTHR22881:SF12">
    <property type="entry name" value="BROMODOMAIN-CONTAINING PROTEIN 7"/>
    <property type="match status" value="1"/>
</dbReference>
<proteinExistence type="predicted"/>
<dbReference type="PaxDb" id="8022-A0A060X7V4"/>
<feature type="domain" description="Bromo" evidence="4">
    <location>
        <begin position="176"/>
        <end position="223"/>
    </location>
</feature>
<evidence type="ECO:0000313" key="5">
    <source>
        <dbReference type="EMBL" id="CDQ75551.1"/>
    </source>
</evidence>
<dbReference type="GO" id="GO:0006357">
    <property type="term" value="P:regulation of transcription by RNA polymerase II"/>
    <property type="evidence" value="ECO:0007669"/>
    <property type="project" value="TreeGrafter"/>
</dbReference>
<keyword evidence="3" id="KW-0175">Coiled coil</keyword>
<dbReference type="PANTHER" id="PTHR22881">
    <property type="entry name" value="BROMODOMAIN CONTAINING PROTEIN"/>
    <property type="match status" value="1"/>
</dbReference>
<dbReference type="EMBL" id="FR905062">
    <property type="protein sequence ID" value="CDQ75551.1"/>
    <property type="molecule type" value="Genomic_DNA"/>
</dbReference>
<dbReference type="PROSITE" id="PS50014">
    <property type="entry name" value="BROMODOMAIN_2"/>
    <property type="match status" value="1"/>
</dbReference>
<dbReference type="GO" id="GO:0005634">
    <property type="term" value="C:nucleus"/>
    <property type="evidence" value="ECO:0007669"/>
    <property type="project" value="TreeGrafter"/>
</dbReference>
<keyword evidence="1 2" id="KW-0103">Bromodomain</keyword>
<dbReference type="SUPFAM" id="SSF47370">
    <property type="entry name" value="Bromodomain"/>
    <property type="match status" value="1"/>
</dbReference>
<evidence type="ECO:0000256" key="3">
    <source>
        <dbReference type="SAM" id="Coils"/>
    </source>
</evidence>
<reference evidence="5" key="1">
    <citation type="journal article" date="2014" name="Nat. Commun.">
        <title>The rainbow trout genome provides novel insights into evolution after whole-genome duplication in vertebrates.</title>
        <authorList>
            <person name="Berthelot C."/>
            <person name="Brunet F."/>
            <person name="Chalopin D."/>
            <person name="Juanchich A."/>
            <person name="Bernard M."/>
            <person name="Noel B."/>
            <person name="Bento P."/>
            <person name="Da Silva C."/>
            <person name="Labadie K."/>
            <person name="Alberti A."/>
            <person name="Aury J.M."/>
            <person name="Louis A."/>
            <person name="Dehais P."/>
            <person name="Bardou P."/>
            <person name="Montfort J."/>
            <person name="Klopp C."/>
            <person name="Cabau C."/>
            <person name="Gaspin C."/>
            <person name="Thorgaard G.H."/>
            <person name="Boussaha M."/>
            <person name="Quillet E."/>
            <person name="Guyomard R."/>
            <person name="Galiana D."/>
            <person name="Bobe J."/>
            <person name="Volff J.N."/>
            <person name="Genet C."/>
            <person name="Wincker P."/>
            <person name="Jaillon O."/>
            <person name="Roest Crollius H."/>
            <person name="Guiguen Y."/>
        </authorList>
    </citation>
    <scope>NUCLEOTIDE SEQUENCE [LARGE SCALE GENOMIC DNA]</scope>
</reference>
<evidence type="ECO:0000313" key="6">
    <source>
        <dbReference type="Proteomes" id="UP000193380"/>
    </source>
</evidence>
<dbReference type="InterPro" id="IPR051831">
    <property type="entry name" value="Bromodomain_contain_prot"/>
</dbReference>
<feature type="coiled-coil region" evidence="3">
    <location>
        <begin position="105"/>
        <end position="155"/>
    </location>
</feature>
<evidence type="ECO:0000259" key="4">
    <source>
        <dbReference type="PROSITE" id="PS50014"/>
    </source>
</evidence>
<evidence type="ECO:0000256" key="1">
    <source>
        <dbReference type="ARBA" id="ARBA00023117"/>
    </source>
</evidence>
<evidence type="ECO:0000256" key="2">
    <source>
        <dbReference type="PROSITE-ProRule" id="PRU00035"/>
    </source>
</evidence>
<gene>
    <name evidence="5" type="ORF">GSONMT00023091001</name>
</gene>